<evidence type="ECO:0000259" key="2">
    <source>
        <dbReference type="Pfam" id="PF20171"/>
    </source>
</evidence>
<sequence length="318" mass="34252">MIITLDHTTTGEVARRLVRTREEGGAPGLAHVLTLIVSLPSRVDEDIVDTANVVSYEHPMRVIVVVTDPDGDARLDAEIRVGGDAGASEVVILRAYGDATENEISLVTGLLLPDAPVVTWWPHDAPSAPAQAPLGRIAQRRITHSLTSAPIERYAYTPGDTDLAWARLTRWRDQLAAILDQRPGHAVTAVEVTGDPEGSSSNLLTAWLGAALAAPAHLVEHDAQHERIDDDGVHSVRLRHADGDIVLARTSDRFADLSWPGRRTQRLLLPSASLRDKLSEELRQLDPDDVFGSALGAFQAARPGAAVSLPTPPEDDDV</sequence>
<accession>A0AA97FHT2</accession>
<dbReference type="AlphaFoldDB" id="A0AA97FHT2"/>
<dbReference type="KEGG" id="mbet:N8K70_13170"/>
<dbReference type="PANTHER" id="PTHR38658">
    <property type="entry name" value="OXPP CYCLE PROTEIN OPCA-RELATED"/>
    <property type="match status" value="1"/>
</dbReference>
<feature type="domain" description="Glucose-6-phosphate dehydrogenase assembly protein OpcA N-terminal" evidence="1">
    <location>
        <begin position="51"/>
        <end position="148"/>
    </location>
</feature>
<dbReference type="Pfam" id="PF20171">
    <property type="entry name" value="OpcA_G6PD_C"/>
    <property type="match status" value="1"/>
</dbReference>
<dbReference type="RefSeq" id="WP_317138801.1">
    <property type="nucleotide sequence ID" value="NZ_CP118157.1"/>
</dbReference>
<organism evidence="3 4">
    <name type="scientific">Microbacterium betulae</name>
    <dbReference type="NCBI Taxonomy" id="2981139"/>
    <lineage>
        <taxon>Bacteria</taxon>
        <taxon>Bacillati</taxon>
        <taxon>Actinomycetota</taxon>
        <taxon>Actinomycetes</taxon>
        <taxon>Micrococcales</taxon>
        <taxon>Microbacteriaceae</taxon>
        <taxon>Microbacterium</taxon>
    </lineage>
</organism>
<evidence type="ECO:0000313" key="3">
    <source>
        <dbReference type="EMBL" id="WOF22329.1"/>
    </source>
</evidence>
<feature type="domain" description="Glucose-6-phosphate dehydrogenase assembly protein OpcA C-terminal" evidence="2">
    <location>
        <begin position="158"/>
        <end position="295"/>
    </location>
</feature>
<dbReference type="InterPro" id="IPR046802">
    <property type="entry name" value="OpcA_G6PD_C"/>
</dbReference>
<dbReference type="Proteomes" id="UP001305498">
    <property type="component" value="Chromosome"/>
</dbReference>
<gene>
    <name evidence="3" type="ORF">N8K70_13170</name>
</gene>
<dbReference type="InterPro" id="IPR004555">
    <property type="entry name" value="G6PDH_assembly_OpcA"/>
</dbReference>
<name>A0AA97FHT2_9MICO</name>
<reference evidence="3 4" key="1">
    <citation type="submission" date="2023-02" db="EMBL/GenBank/DDBJ databases">
        <title>Microbacterium betulae sp. nov., isolated from birch wood.</title>
        <authorList>
            <person name="Pasciak M."/>
            <person name="Pawlik K.J."/>
            <person name="Martynowski D."/>
            <person name="Laczmanski L."/>
            <person name="Ciekot J."/>
            <person name="Szponar B."/>
            <person name="Wojcik-Fatla A."/>
            <person name="Mackiewicz B."/>
            <person name="Farian E."/>
            <person name="Cholewa G."/>
            <person name="Cholewa A."/>
            <person name="Dutkiewicz J."/>
        </authorList>
    </citation>
    <scope>NUCLEOTIDE SEQUENCE [LARGE SCALE GENOMIC DNA]</scope>
    <source>
        <strain evidence="3 4">AB</strain>
    </source>
</reference>
<dbReference type="PANTHER" id="PTHR38658:SF1">
    <property type="entry name" value="OXPP CYCLE PROTEIN OPCA-RELATED"/>
    <property type="match status" value="1"/>
</dbReference>
<dbReference type="EMBL" id="CP118157">
    <property type="protein sequence ID" value="WOF22329.1"/>
    <property type="molecule type" value="Genomic_DNA"/>
</dbReference>
<evidence type="ECO:0000313" key="4">
    <source>
        <dbReference type="Proteomes" id="UP001305498"/>
    </source>
</evidence>
<proteinExistence type="predicted"/>
<dbReference type="InterPro" id="IPR046801">
    <property type="entry name" value="OpcA_G6PD_N"/>
</dbReference>
<keyword evidence="4" id="KW-1185">Reference proteome</keyword>
<protein>
    <submittedName>
        <fullName evidence="3">Glucose-6-phosphate dehydrogenase assembly protein OpcA</fullName>
    </submittedName>
</protein>
<evidence type="ECO:0000259" key="1">
    <source>
        <dbReference type="Pfam" id="PF10128"/>
    </source>
</evidence>
<dbReference type="Pfam" id="PF10128">
    <property type="entry name" value="OpcA_G6PD_assem"/>
    <property type="match status" value="1"/>
</dbReference>